<dbReference type="PANTHER" id="PTHR34473">
    <property type="entry name" value="UPF0699 TRANSMEMBRANE PROTEIN YDBS"/>
    <property type="match status" value="1"/>
</dbReference>
<keyword evidence="1" id="KW-0472">Membrane</keyword>
<dbReference type="InterPro" id="IPR005182">
    <property type="entry name" value="YdbS-like_PH"/>
</dbReference>
<proteinExistence type="predicted"/>
<organism evidence="3 4">
    <name type="scientific">Siminovitchia thermophila</name>
    <dbReference type="NCBI Taxonomy" id="1245522"/>
    <lineage>
        <taxon>Bacteria</taxon>
        <taxon>Bacillati</taxon>
        <taxon>Bacillota</taxon>
        <taxon>Bacilli</taxon>
        <taxon>Bacillales</taxon>
        <taxon>Bacillaceae</taxon>
        <taxon>Siminovitchia</taxon>
    </lineage>
</organism>
<reference evidence="3 4" key="1">
    <citation type="submission" date="2021-01" db="EMBL/GenBank/DDBJ databases">
        <title>Genomic Encyclopedia of Type Strains, Phase IV (KMG-IV): sequencing the most valuable type-strain genomes for metagenomic binning, comparative biology and taxonomic classification.</title>
        <authorList>
            <person name="Goeker M."/>
        </authorList>
    </citation>
    <scope>NUCLEOTIDE SEQUENCE [LARGE SCALE GENOMIC DNA]</scope>
    <source>
        <strain evidence="3 4">DSM 105453</strain>
    </source>
</reference>
<evidence type="ECO:0000259" key="2">
    <source>
        <dbReference type="Pfam" id="PF03703"/>
    </source>
</evidence>
<feature type="transmembrane region" description="Helical" evidence="1">
    <location>
        <begin position="42"/>
        <end position="61"/>
    </location>
</feature>
<feature type="transmembrane region" description="Helical" evidence="1">
    <location>
        <begin position="203"/>
        <end position="229"/>
    </location>
</feature>
<feature type="transmembrane region" description="Helical" evidence="1">
    <location>
        <begin position="334"/>
        <end position="354"/>
    </location>
</feature>
<dbReference type="PANTHER" id="PTHR34473:SF2">
    <property type="entry name" value="UPF0699 TRANSMEMBRANE PROTEIN YDBT"/>
    <property type="match status" value="1"/>
</dbReference>
<keyword evidence="4" id="KW-1185">Reference proteome</keyword>
<dbReference type="EMBL" id="JAFBFH010000008">
    <property type="protein sequence ID" value="MBM7714651.1"/>
    <property type="molecule type" value="Genomic_DNA"/>
</dbReference>
<evidence type="ECO:0000256" key="1">
    <source>
        <dbReference type="SAM" id="Phobius"/>
    </source>
</evidence>
<sequence length="453" mass="52427">MSKMHPFLIVSYAVKLAIRLIPPYLLVLIFRSSAGLKTINEHISGTIISILGCSFIMFGFVKWFTLRYSIQDDQVIVKNFSFLQQTVEYIDERKVVNCVTTKWFPSNMLGISDLRIQLEGDEDEATISLPAIREQDRLAIMNALKAEETNSDFIKRFQVTPREVLGGLITRGLIFTLFVIFLSTLVSNISKSETWEGYFSIEFWIQGIANLPGSVYMYASALLIMSLIAQYSKAINFNLQMDDQQIKIVSGAFSKKIVSIYIKNIKGLMVQQTLVQKLFKRSTLYIETIDQEQRKILLHPFVKNEDIPMFIKLCYREDIHLKEEKWNKQGGRHAVLLIYLTAFFITGLCLYMLAEILFPIGILALLILCSIKVMKHWSVKFQIEADHLIVEQGVFIKKTHILQNAHLQYVKTRKMPWHHLAIRHVQLGYFNNSVRKRIKLKSIHKNHLHLPLL</sequence>
<comment type="caution">
    <text evidence="3">The sequence shown here is derived from an EMBL/GenBank/DDBJ whole genome shotgun (WGS) entry which is preliminary data.</text>
</comment>
<gene>
    <name evidence="3" type="ORF">JOC94_001623</name>
</gene>
<feature type="transmembrane region" description="Helical" evidence="1">
    <location>
        <begin position="164"/>
        <end position="183"/>
    </location>
</feature>
<dbReference type="Proteomes" id="UP000823485">
    <property type="component" value="Unassembled WGS sequence"/>
</dbReference>
<protein>
    <submittedName>
        <fullName evidence="3">Membrane protein YdbT with pleckstrin-like domain</fullName>
    </submittedName>
</protein>
<feature type="domain" description="YdbS-like PH" evidence="2">
    <location>
        <begin position="236"/>
        <end position="293"/>
    </location>
</feature>
<dbReference type="Pfam" id="PF03703">
    <property type="entry name" value="bPH_2"/>
    <property type="match status" value="1"/>
</dbReference>
<feature type="transmembrane region" description="Helical" evidence="1">
    <location>
        <begin position="7"/>
        <end position="30"/>
    </location>
</feature>
<evidence type="ECO:0000313" key="3">
    <source>
        <dbReference type="EMBL" id="MBM7714651.1"/>
    </source>
</evidence>
<evidence type="ECO:0000313" key="4">
    <source>
        <dbReference type="Proteomes" id="UP000823485"/>
    </source>
</evidence>
<accession>A0ABS2R4V2</accession>
<dbReference type="RefSeq" id="WP_077112631.1">
    <property type="nucleotide sequence ID" value="NZ_JAFBFH010000008.1"/>
</dbReference>
<keyword evidence="1" id="KW-1133">Transmembrane helix</keyword>
<name>A0ABS2R4V2_9BACI</name>
<keyword evidence="1" id="KW-0812">Transmembrane</keyword>